<feature type="transmembrane region" description="Helical" evidence="1">
    <location>
        <begin position="6"/>
        <end position="24"/>
    </location>
</feature>
<evidence type="ECO:0000256" key="1">
    <source>
        <dbReference type="SAM" id="Phobius"/>
    </source>
</evidence>
<keyword evidence="1" id="KW-0472">Membrane</keyword>
<dbReference type="Proteomes" id="UP001597403">
    <property type="component" value="Unassembled WGS sequence"/>
</dbReference>
<evidence type="ECO:0000313" key="4">
    <source>
        <dbReference type="Proteomes" id="UP001597403"/>
    </source>
</evidence>
<evidence type="ECO:0000313" key="3">
    <source>
        <dbReference type="EMBL" id="MFD1990021.1"/>
    </source>
</evidence>
<feature type="domain" description="Fatty acid hydroxylase" evidence="2">
    <location>
        <begin position="12"/>
        <end position="155"/>
    </location>
</feature>
<name>A0ABW4USL7_9BACL</name>
<organism evidence="3 4">
    <name type="scientific">Paenibacillus nicotianae</name>
    <dbReference type="NCBI Taxonomy" id="1526551"/>
    <lineage>
        <taxon>Bacteria</taxon>
        <taxon>Bacillati</taxon>
        <taxon>Bacillota</taxon>
        <taxon>Bacilli</taxon>
        <taxon>Bacillales</taxon>
        <taxon>Paenibacillaceae</taxon>
        <taxon>Paenibacillus</taxon>
    </lineage>
</organism>
<protein>
    <submittedName>
        <fullName evidence="3">Sterol desaturase family protein</fullName>
        <ecNumber evidence="3">1.-.-.-</ecNumber>
    </submittedName>
</protein>
<keyword evidence="4" id="KW-1185">Reference proteome</keyword>
<reference evidence="4" key="1">
    <citation type="journal article" date="2019" name="Int. J. Syst. Evol. Microbiol.">
        <title>The Global Catalogue of Microorganisms (GCM) 10K type strain sequencing project: providing services to taxonomists for standard genome sequencing and annotation.</title>
        <authorList>
            <consortium name="The Broad Institute Genomics Platform"/>
            <consortium name="The Broad Institute Genome Sequencing Center for Infectious Disease"/>
            <person name="Wu L."/>
            <person name="Ma J."/>
        </authorList>
    </citation>
    <scope>NUCLEOTIDE SEQUENCE [LARGE SCALE GENOMIC DNA]</scope>
    <source>
        <strain evidence="4">CGMCC 1.15067</strain>
    </source>
</reference>
<accession>A0ABW4USL7</accession>
<dbReference type="Pfam" id="PF04116">
    <property type="entry name" value="FA_hydroxylase"/>
    <property type="match status" value="1"/>
</dbReference>
<gene>
    <name evidence="3" type="ORF">ACFSGI_08625</name>
</gene>
<evidence type="ECO:0000259" key="2">
    <source>
        <dbReference type="Pfam" id="PF04116"/>
    </source>
</evidence>
<proteinExistence type="predicted"/>
<comment type="caution">
    <text evidence="3">The sequence shown here is derived from an EMBL/GenBank/DDBJ whole genome shotgun (WGS) entry which is preliminary data.</text>
</comment>
<keyword evidence="1" id="KW-1133">Transmembrane helix</keyword>
<sequence>MEVFNYLFVCSIYFLLWTLYSYWIHRLAHIPSKRNILFKIHIIHHKAEYGSPSWPRWQEYFLWYGNWRASADVWITLLLPGIVISIFDPLHGLPMLIFIYCYEVFLAGDVLDHNSKIDGKITKVFALGQYHLRHHRHVRKNYSFYITLWDYVFKTHMVKDGKSKKKKVIESVPVEVPSTD</sequence>
<dbReference type="GO" id="GO:0016491">
    <property type="term" value="F:oxidoreductase activity"/>
    <property type="evidence" value="ECO:0007669"/>
    <property type="project" value="UniProtKB-KW"/>
</dbReference>
<keyword evidence="3" id="KW-0560">Oxidoreductase</keyword>
<dbReference type="RefSeq" id="WP_204823732.1">
    <property type="nucleotide sequence ID" value="NZ_JBHUGF010000010.1"/>
</dbReference>
<keyword evidence="1" id="KW-0812">Transmembrane</keyword>
<dbReference type="EC" id="1.-.-.-" evidence="3"/>
<dbReference type="InterPro" id="IPR006694">
    <property type="entry name" value="Fatty_acid_hydroxylase"/>
</dbReference>
<dbReference type="EMBL" id="JBHUGF010000010">
    <property type="protein sequence ID" value="MFD1990021.1"/>
    <property type="molecule type" value="Genomic_DNA"/>
</dbReference>